<keyword evidence="3" id="KW-1185">Reference proteome</keyword>
<dbReference type="InterPro" id="IPR011008">
    <property type="entry name" value="Dimeric_a/b-barrel"/>
</dbReference>
<dbReference type="Proteomes" id="UP000199046">
    <property type="component" value="Unassembled WGS sequence"/>
</dbReference>
<dbReference type="RefSeq" id="WP_090133589.1">
    <property type="nucleotide sequence ID" value="NZ_FOLY01000004.1"/>
</dbReference>
<dbReference type="PANTHER" id="PTHR33336:SF1">
    <property type="entry name" value="(4S)-4-HYDROXY-5-PHOSPHONOOXYPENTANE-2,3-DIONE ISOMERASE"/>
    <property type="match status" value="1"/>
</dbReference>
<organism evidence="2 3">
    <name type="scientific">Kushneria avicenniae</name>
    <dbReference type="NCBI Taxonomy" id="402385"/>
    <lineage>
        <taxon>Bacteria</taxon>
        <taxon>Pseudomonadati</taxon>
        <taxon>Pseudomonadota</taxon>
        <taxon>Gammaproteobacteria</taxon>
        <taxon>Oceanospirillales</taxon>
        <taxon>Halomonadaceae</taxon>
        <taxon>Kushneria</taxon>
    </lineage>
</organism>
<dbReference type="SUPFAM" id="SSF54909">
    <property type="entry name" value="Dimeric alpha+beta barrel"/>
    <property type="match status" value="1"/>
</dbReference>
<dbReference type="InterPro" id="IPR050744">
    <property type="entry name" value="AI-2_Isomerase_LsrG"/>
</dbReference>
<keyword evidence="2" id="KW-0560">Oxidoreductase</keyword>
<name>A0A1I1KKD0_9GAMM</name>
<protein>
    <submittedName>
        <fullName evidence="2">Quinol monooxygenase YgiN</fullName>
    </submittedName>
</protein>
<evidence type="ECO:0000259" key="1">
    <source>
        <dbReference type="PROSITE" id="PS51725"/>
    </source>
</evidence>
<evidence type="ECO:0000313" key="2">
    <source>
        <dbReference type="EMBL" id="SFC61257.1"/>
    </source>
</evidence>
<dbReference type="InterPro" id="IPR007138">
    <property type="entry name" value="ABM_dom"/>
</dbReference>
<dbReference type="PANTHER" id="PTHR33336">
    <property type="entry name" value="QUINOL MONOOXYGENASE YGIN-RELATED"/>
    <property type="match status" value="1"/>
</dbReference>
<dbReference type="GO" id="GO:0004497">
    <property type="term" value="F:monooxygenase activity"/>
    <property type="evidence" value="ECO:0007669"/>
    <property type="project" value="UniProtKB-KW"/>
</dbReference>
<proteinExistence type="predicted"/>
<sequence>MSAIDKGFVVLAEFKVREGQRDAFLALAYNDANESLANESGCHQFDVLVPEENGNTVVFHEVYTDRAAFEKHTTMPHYQPFKDGTAPLLEEAPKVRFFHPAARPQN</sequence>
<reference evidence="3" key="1">
    <citation type="submission" date="2016-10" db="EMBL/GenBank/DDBJ databases">
        <authorList>
            <person name="Varghese N."/>
            <person name="Submissions S."/>
        </authorList>
    </citation>
    <scope>NUCLEOTIDE SEQUENCE [LARGE SCALE GENOMIC DNA]</scope>
    <source>
        <strain evidence="3">DSM 23439</strain>
    </source>
</reference>
<keyword evidence="2" id="KW-0503">Monooxygenase</keyword>
<dbReference type="EMBL" id="FOLY01000004">
    <property type="protein sequence ID" value="SFC61257.1"/>
    <property type="molecule type" value="Genomic_DNA"/>
</dbReference>
<dbReference type="PROSITE" id="PS51725">
    <property type="entry name" value="ABM"/>
    <property type="match status" value="1"/>
</dbReference>
<dbReference type="STRING" id="402385.SAMN05421848_2037"/>
<feature type="domain" description="ABM" evidence="1">
    <location>
        <begin position="8"/>
        <end position="97"/>
    </location>
</feature>
<evidence type="ECO:0000313" key="3">
    <source>
        <dbReference type="Proteomes" id="UP000199046"/>
    </source>
</evidence>
<dbReference type="OrthoDB" id="9812754at2"/>
<dbReference type="Gene3D" id="3.30.70.100">
    <property type="match status" value="1"/>
</dbReference>
<accession>A0A1I1KKD0</accession>
<gene>
    <name evidence="2" type="ORF">SAMN05421848_2037</name>
</gene>
<dbReference type="AlphaFoldDB" id="A0A1I1KKD0"/>
<dbReference type="GO" id="GO:0005829">
    <property type="term" value="C:cytosol"/>
    <property type="evidence" value="ECO:0007669"/>
    <property type="project" value="TreeGrafter"/>
</dbReference>
<dbReference type="Pfam" id="PF03992">
    <property type="entry name" value="ABM"/>
    <property type="match status" value="1"/>
</dbReference>